<dbReference type="GO" id="GO:0007165">
    <property type="term" value="P:signal transduction"/>
    <property type="evidence" value="ECO:0007669"/>
    <property type="project" value="TreeGrafter"/>
</dbReference>
<dbReference type="AlphaFoldDB" id="A0A3N4GTG2"/>
<protein>
    <recommendedName>
        <fullName evidence="8">Inositol-1-monophosphatase</fullName>
        <ecNumber evidence="8">3.1.3.25</ecNumber>
    </recommendedName>
</protein>
<dbReference type="GO" id="GO:0008934">
    <property type="term" value="F:inositol monophosphate 1-phosphatase activity"/>
    <property type="evidence" value="ECO:0007669"/>
    <property type="project" value="InterPro"/>
</dbReference>
<organism evidence="9 10">
    <name type="scientific">Gordonia oryzae</name>
    <dbReference type="NCBI Taxonomy" id="2487349"/>
    <lineage>
        <taxon>Bacteria</taxon>
        <taxon>Bacillati</taxon>
        <taxon>Actinomycetota</taxon>
        <taxon>Actinomycetes</taxon>
        <taxon>Mycobacteriales</taxon>
        <taxon>Gordoniaceae</taxon>
        <taxon>Gordonia</taxon>
    </lineage>
</organism>
<dbReference type="RefSeq" id="WP_123925050.1">
    <property type="nucleotide sequence ID" value="NZ_JBPSDP010000002.1"/>
</dbReference>
<comment type="catalytic activity">
    <reaction evidence="1 8">
        <text>a myo-inositol phosphate + H2O = myo-inositol + phosphate</text>
        <dbReference type="Rhea" id="RHEA:24056"/>
        <dbReference type="ChEBI" id="CHEBI:15377"/>
        <dbReference type="ChEBI" id="CHEBI:17268"/>
        <dbReference type="ChEBI" id="CHEBI:43474"/>
        <dbReference type="ChEBI" id="CHEBI:84139"/>
        <dbReference type="EC" id="3.1.3.25"/>
    </reaction>
</comment>
<comment type="cofactor">
    <cofactor evidence="2 7 8">
        <name>Mg(2+)</name>
        <dbReference type="ChEBI" id="CHEBI:18420"/>
    </cofactor>
</comment>
<dbReference type="InterPro" id="IPR033942">
    <property type="entry name" value="IMPase"/>
</dbReference>
<feature type="binding site" evidence="7">
    <location>
        <position position="123"/>
    </location>
    <ligand>
        <name>Mg(2+)</name>
        <dbReference type="ChEBI" id="CHEBI:18420"/>
        <label>1</label>
        <note>catalytic</note>
    </ligand>
</feature>
<dbReference type="PROSITE" id="PS00629">
    <property type="entry name" value="IMP_1"/>
    <property type="match status" value="1"/>
</dbReference>
<dbReference type="CDD" id="cd01639">
    <property type="entry name" value="IMPase"/>
    <property type="match status" value="1"/>
</dbReference>
<dbReference type="PANTHER" id="PTHR20854">
    <property type="entry name" value="INOSITOL MONOPHOSPHATASE"/>
    <property type="match status" value="1"/>
</dbReference>
<evidence type="ECO:0000256" key="8">
    <source>
        <dbReference type="RuleBase" id="RU364068"/>
    </source>
</evidence>
<dbReference type="GO" id="GO:0006020">
    <property type="term" value="P:inositol metabolic process"/>
    <property type="evidence" value="ECO:0007669"/>
    <property type="project" value="TreeGrafter"/>
</dbReference>
<feature type="binding site" evidence="7">
    <location>
        <position position="125"/>
    </location>
    <ligand>
        <name>Mg(2+)</name>
        <dbReference type="ChEBI" id="CHEBI:18420"/>
        <label>1</label>
        <note>catalytic</note>
    </ligand>
</feature>
<dbReference type="SUPFAM" id="SSF56655">
    <property type="entry name" value="Carbohydrate phosphatase"/>
    <property type="match status" value="1"/>
</dbReference>
<keyword evidence="5 8" id="KW-0378">Hydrolase</keyword>
<dbReference type="Gene3D" id="3.30.540.10">
    <property type="entry name" value="Fructose-1,6-Bisphosphatase, subunit A, domain 1"/>
    <property type="match status" value="1"/>
</dbReference>
<sequence>MEQRGSDPVGRNVASDDVPLANVTVESPAALAELAVDIAEAAADHVRHRRRELFGGPGRRAAADIIDAVTTKSTPTDPVTLADTETEQLIRDRLRAARPADEILGEESGGAVDVPTGVRWVVDPIDGTVNFMYGIPAYAVSVAAQVDGRSVAGAVVDVARAVTYHAAEGGGAFLRAGGHTVPLRCNDIERVELALVATGFGYDAERRWEQGAIVAQLLPRVRDLRRIGAAALDLCMVASGAVDAHIEHGLSPWDWAAGGLIAAEAGAVVHLPPADSRSSDGHATIAVAPGIANAFVALLDDLGARRALPARD</sequence>
<keyword evidence="6 7" id="KW-0460">Magnesium</keyword>
<evidence type="ECO:0000256" key="5">
    <source>
        <dbReference type="ARBA" id="ARBA00022801"/>
    </source>
</evidence>
<gene>
    <name evidence="9" type="ORF">EF294_00360</name>
</gene>
<evidence type="ECO:0000256" key="6">
    <source>
        <dbReference type="ARBA" id="ARBA00022842"/>
    </source>
</evidence>
<comment type="caution">
    <text evidence="9">The sequence shown here is derived from an EMBL/GenBank/DDBJ whole genome shotgun (WGS) entry which is preliminary data.</text>
</comment>
<dbReference type="PROSITE" id="PS00630">
    <property type="entry name" value="IMP_2"/>
    <property type="match status" value="1"/>
</dbReference>
<feature type="binding site" evidence="7">
    <location>
        <position position="106"/>
    </location>
    <ligand>
        <name>Mg(2+)</name>
        <dbReference type="ChEBI" id="CHEBI:18420"/>
        <label>1</label>
        <note>catalytic</note>
    </ligand>
</feature>
<dbReference type="InterPro" id="IPR020583">
    <property type="entry name" value="Inositol_monoP_metal-BS"/>
</dbReference>
<accession>A0A3N4GTG2</accession>
<evidence type="ECO:0000256" key="1">
    <source>
        <dbReference type="ARBA" id="ARBA00001033"/>
    </source>
</evidence>
<evidence type="ECO:0000256" key="4">
    <source>
        <dbReference type="ARBA" id="ARBA00022723"/>
    </source>
</evidence>
<dbReference type="OrthoDB" id="9772456at2"/>
<keyword evidence="4 7" id="KW-0479">Metal-binding</keyword>
<reference evidence="9 10" key="1">
    <citation type="submission" date="2018-11" db="EMBL/GenBank/DDBJ databases">
        <title>Draft genome sequence of Gordonia sp. RS15-1S isolated from rice stems.</title>
        <authorList>
            <person name="Muangham S."/>
        </authorList>
    </citation>
    <scope>NUCLEOTIDE SEQUENCE [LARGE SCALE GENOMIC DNA]</scope>
    <source>
        <strain evidence="9 10">RS15-1S</strain>
    </source>
</reference>
<evidence type="ECO:0000256" key="3">
    <source>
        <dbReference type="ARBA" id="ARBA00009759"/>
    </source>
</evidence>
<dbReference type="InterPro" id="IPR000760">
    <property type="entry name" value="Inositol_monophosphatase-like"/>
</dbReference>
<feature type="binding site" evidence="7">
    <location>
        <position position="126"/>
    </location>
    <ligand>
        <name>Mg(2+)</name>
        <dbReference type="ChEBI" id="CHEBI:18420"/>
        <label>1</label>
        <note>catalytic</note>
    </ligand>
</feature>
<keyword evidence="10" id="KW-1185">Reference proteome</keyword>
<dbReference type="Proteomes" id="UP000267536">
    <property type="component" value="Unassembled WGS sequence"/>
</dbReference>
<evidence type="ECO:0000256" key="2">
    <source>
        <dbReference type="ARBA" id="ARBA00001946"/>
    </source>
</evidence>
<evidence type="ECO:0000313" key="10">
    <source>
        <dbReference type="Proteomes" id="UP000267536"/>
    </source>
</evidence>
<evidence type="ECO:0000256" key="7">
    <source>
        <dbReference type="PIRSR" id="PIRSR600760-2"/>
    </source>
</evidence>
<dbReference type="InterPro" id="IPR020550">
    <property type="entry name" value="Inositol_monophosphatase_CS"/>
</dbReference>
<dbReference type="PRINTS" id="PR00377">
    <property type="entry name" value="IMPHPHTASES"/>
</dbReference>
<dbReference type="GO" id="GO:0046872">
    <property type="term" value="F:metal ion binding"/>
    <property type="evidence" value="ECO:0007669"/>
    <property type="project" value="UniProtKB-KW"/>
</dbReference>
<dbReference type="Pfam" id="PF00459">
    <property type="entry name" value="Inositol_P"/>
    <property type="match status" value="1"/>
</dbReference>
<proteinExistence type="inferred from homology"/>
<feature type="binding site" evidence="7">
    <location>
        <position position="254"/>
    </location>
    <ligand>
        <name>Mg(2+)</name>
        <dbReference type="ChEBI" id="CHEBI:18420"/>
        <label>1</label>
        <note>catalytic</note>
    </ligand>
</feature>
<dbReference type="EC" id="3.1.3.25" evidence="8"/>
<comment type="similarity">
    <text evidence="3 8">Belongs to the inositol monophosphatase superfamily.</text>
</comment>
<evidence type="ECO:0000313" key="9">
    <source>
        <dbReference type="EMBL" id="RPA66092.1"/>
    </source>
</evidence>
<dbReference type="GO" id="GO:0046854">
    <property type="term" value="P:phosphatidylinositol phosphate biosynthetic process"/>
    <property type="evidence" value="ECO:0007669"/>
    <property type="project" value="InterPro"/>
</dbReference>
<dbReference type="PANTHER" id="PTHR20854:SF4">
    <property type="entry name" value="INOSITOL-1-MONOPHOSPHATASE-RELATED"/>
    <property type="match status" value="1"/>
</dbReference>
<dbReference type="Gene3D" id="3.40.190.80">
    <property type="match status" value="1"/>
</dbReference>
<dbReference type="EMBL" id="RKMH01000001">
    <property type="protein sequence ID" value="RPA66092.1"/>
    <property type="molecule type" value="Genomic_DNA"/>
</dbReference>
<name>A0A3N4GTG2_9ACTN</name>